<dbReference type="Pfam" id="PF00441">
    <property type="entry name" value="Acyl-CoA_dh_1"/>
    <property type="match status" value="1"/>
</dbReference>
<dbReference type="InterPro" id="IPR049426">
    <property type="entry name" value="Acyl-CoA-dh-like_C"/>
</dbReference>
<reference evidence="10 11" key="1">
    <citation type="submission" date="2024-12" db="EMBL/GenBank/DDBJ databases">
        <authorList>
            <person name="Li X."/>
            <person name="Zhang D."/>
        </authorList>
    </citation>
    <scope>NUCLEOTIDE SEQUENCE [LARGE SCALE GENOMIC DNA]</scope>
    <source>
        <strain evidence="10 11">JCM19602</strain>
    </source>
</reference>
<evidence type="ECO:0000256" key="3">
    <source>
        <dbReference type="ARBA" id="ARBA00022630"/>
    </source>
</evidence>
<dbReference type="InterPro" id="IPR009075">
    <property type="entry name" value="AcylCo_DH/oxidase_C"/>
</dbReference>
<dbReference type="InterPro" id="IPR006091">
    <property type="entry name" value="Acyl-CoA_Oxase/DH_mid-dom"/>
</dbReference>
<dbReference type="Pfam" id="PF21263">
    <property type="entry name" value="Acyl-CoA-dh_C"/>
    <property type="match status" value="1"/>
</dbReference>
<dbReference type="PANTHER" id="PTHR43884:SF12">
    <property type="entry name" value="ISOVALERYL-COA DEHYDROGENASE, MITOCHONDRIAL-RELATED"/>
    <property type="match status" value="1"/>
</dbReference>
<evidence type="ECO:0000256" key="2">
    <source>
        <dbReference type="ARBA" id="ARBA00009347"/>
    </source>
</evidence>
<dbReference type="InterPro" id="IPR009100">
    <property type="entry name" value="AcylCoA_DH/oxidase_NM_dom_sf"/>
</dbReference>
<dbReference type="Gene3D" id="1.20.140.10">
    <property type="entry name" value="Butyryl-CoA Dehydrogenase, subunit A, domain 3"/>
    <property type="match status" value="2"/>
</dbReference>
<dbReference type="InterPro" id="IPR037069">
    <property type="entry name" value="AcylCoA_DH/ox_N_sf"/>
</dbReference>
<dbReference type="EMBL" id="JBJOSA010000003">
    <property type="protein sequence ID" value="MFL8936034.1"/>
    <property type="molecule type" value="Genomic_DNA"/>
</dbReference>
<feature type="domain" description="Acyl-CoA dehydrogenase/oxidase N-terminal" evidence="8">
    <location>
        <begin position="31"/>
        <end position="143"/>
    </location>
</feature>
<keyword evidence="11" id="KW-1185">Reference proteome</keyword>
<dbReference type="InterPro" id="IPR006089">
    <property type="entry name" value="Acyl-CoA_DH_CS"/>
</dbReference>
<dbReference type="Gene3D" id="2.40.110.10">
    <property type="entry name" value="Butyryl-CoA Dehydrogenase, subunit A, domain 2"/>
    <property type="match status" value="1"/>
</dbReference>
<dbReference type="Pfam" id="PF02770">
    <property type="entry name" value="Acyl-CoA_dh_M"/>
    <property type="match status" value="1"/>
</dbReference>
<sequence length="594" mass="65510">MANQTDKLIKGGSFLIEDVSFDQVFTPEEYSDEQKMIAKTTEDYVLNEVVPVIDNLENHEFDHSVRLLKEAGELGLLGADVPEEYGGLGLDKVSSALIAEKMSRAGGFSISHGAHVGIGSLPIVLFGNEDQKQKYLPALATGEKLAAYALTEPGSGSDALGAKTTAKLNEAGTHYILNGEKQWITNSAFADVFVVYAKIDGEHFSAFIVEKDYPGVSTGPEEKKMGIKSSSTRTLILEDAEIPAENLLGQAGKGHIIAFNILNIGRYKLGVGAVGASKRAFEVTVQYTNQRQQFKTPISSFNLTKEKLATMAAKLYAAESSVYRTVGLFEDRMSKLTDEEVKNGTEVAKSIAEYAIECSLNKFFATEVLDYVVDEGVQLHGGYGFMQEYEIERMYRDSRINRIFEGTNEINRLLVPGTYLRKAMKGELPLLQKAQALQEELMMLMPEEVGDEPLAQEKYLVKNAKKIGLMLAGLAAQKFGKALEKEQEILVNIADIVSNAYAMESVVLRTEKALEKGGAEKAKQKLLYTQIFCQEAFNEIEAHAKETLVATEQGDTLRMMLSALRKFTRHTPINVIAVKREASEKLVDAEKYVV</sequence>
<keyword evidence="5" id="KW-0560">Oxidoreductase</keyword>
<protein>
    <submittedName>
        <fullName evidence="10">Acyl-CoA dehydrogenase family protein</fullName>
    </submittedName>
</protein>
<dbReference type="Pfam" id="PF02771">
    <property type="entry name" value="Acyl-CoA_dh_N"/>
    <property type="match status" value="1"/>
</dbReference>
<organism evidence="10 11">
    <name type="scientific">Rossellomorea oryzaecorticis</name>
    <dbReference type="NCBI Taxonomy" id="1396505"/>
    <lineage>
        <taxon>Bacteria</taxon>
        <taxon>Bacillati</taxon>
        <taxon>Bacillota</taxon>
        <taxon>Bacilli</taxon>
        <taxon>Bacillales</taxon>
        <taxon>Bacillaceae</taxon>
        <taxon>Rossellomorea</taxon>
    </lineage>
</organism>
<feature type="domain" description="Acyl-CoA dehydrogenase-like C-terminal" evidence="9">
    <location>
        <begin position="463"/>
        <end position="566"/>
    </location>
</feature>
<feature type="domain" description="Acyl-CoA dehydrogenase/oxidase C-terminal" evidence="6">
    <location>
        <begin position="252"/>
        <end position="415"/>
    </location>
</feature>
<dbReference type="InterPro" id="IPR036250">
    <property type="entry name" value="AcylCo_DH-like_C"/>
</dbReference>
<dbReference type="PROSITE" id="PS00072">
    <property type="entry name" value="ACYL_COA_DH_1"/>
    <property type="match status" value="1"/>
</dbReference>
<evidence type="ECO:0000256" key="1">
    <source>
        <dbReference type="ARBA" id="ARBA00001974"/>
    </source>
</evidence>
<dbReference type="PROSITE" id="PS00073">
    <property type="entry name" value="ACYL_COA_DH_2"/>
    <property type="match status" value="1"/>
</dbReference>
<proteinExistence type="inferred from homology"/>
<keyword evidence="3 5" id="KW-0285">Flavoprotein</keyword>
<evidence type="ECO:0000259" key="8">
    <source>
        <dbReference type="Pfam" id="PF02771"/>
    </source>
</evidence>
<dbReference type="SUPFAM" id="SSF47203">
    <property type="entry name" value="Acyl-CoA dehydrogenase C-terminal domain-like"/>
    <property type="match status" value="1"/>
</dbReference>
<evidence type="ECO:0000256" key="5">
    <source>
        <dbReference type="RuleBase" id="RU362125"/>
    </source>
</evidence>
<accession>A0ABW8VKW4</accession>
<name>A0ABW8VKW4_9BACI</name>
<dbReference type="PANTHER" id="PTHR43884">
    <property type="entry name" value="ACYL-COA DEHYDROGENASE"/>
    <property type="match status" value="1"/>
</dbReference>
<evidence type="ECO:0000259" key="9">
    <source>
        <dbReference type="Pfam" id="PF21263"/>
    </source>
</evidence>
<evidence type="ECO:0000313" key="11">
    <source>
        <dbReference type="Proteomes" id="UP001628668"/>
    </source>
</evidence>
<evidence type="ECO:0000259" key="7">
    <source>
        <dbReference type="Pfam" id="PF02770"/>
    </source>
</evidence>
<dbReference type="InterPro" id="IPR013786">
    <property type="entry name" value="AcylCoA_DH/ox_N"/>
</dbReference>
<dbReference type="SUPFAM" id="SSF56645">
    <property type="entry name" value="Acyl-CoA dehydrogenase NM domain-like"/>
    <property type="match status" value="1"/>
</dbReference>
<comment type="similarity">
    <text evidence="2 5">Belongs to the acyl-CoA dehydrogenase family.</text>
</comment>
<feature type="domain" description="Acyl-CoA oxidase/dehydrogenase middle" evidence="7">
    <location>
        <begin position="147"/>
        <end position="239"/>
    </location>
</feature>
<comment type="caution">
    <text evidence="10">The sequence shown here is derived from an EMBL/GenBank/DDBJ whole genome shotgun (WGS) entry which is preliminary data.</text>
</comment>
<dbReference type="InterPro" id="IPR046373">
    <property type="entry name" value="Acyl-CoA_Oxase/DH_mid-dom_sf"/>
</dbReference>
<gene>
    <name evidence="10" type="ORF">ACKA06_04450</name>
</gene>
<keyword evidence="4 5" id="KW-0274">FAD</keyword>
<evidence type="ECO:0000256" key="4">
    <source>
        <dbReference type="ARBA" id="ARBA00022827"/>
    </source>
</evidence>
<dbReference type="Gene3D" id="1.10.540.10">
    <property type="entry name" value="Acyl-CoA dehydrogenase/oxidase, N-terminal domain"/>
    <property type="match status" value="1"/>
</dbReference>
<evidence type="ECO:0000259" key="6">
    <source>
        <dbReference type="Pfam" id="PF00441"/>
    </source>
</evidence>
<evidence type="ECO:0000313" key="10">
    <source>
        <dbReference type="EMBL" id="MFL8936034.1"/>
    </source>
</evidence>
<dbReference type="Proteomes" id="UP001628668">
    <property type="component" value="Unassembled WGS sequence"/>
</dbReference>
<dbReference type="RefSeq" id="WP_032086514.1">
    <property type="nucleotide sequence ID" value="NZ_JBJOSA010000003.1"/>
</dbReference>
<comment type="cofactor">
    <cofactor evidence="1 5">
        <name>FAD</name>
        <dbReference type="ChEBI" id="CHEBI:57692"/>
    </cofactor>
</comment>